<evidence type="ECO:0000313" key="2">
    <source>
        <dbReference type="EMBL" id="MEA5365504.1"/>
    </source>
</evidence>
<dbReference type="InterPro" id="IPR003812">
    <property type="entry name" value="Fido"/>
</dbReference>
<comment type="caution">
    <text evidence="2">The sequence shown here is derived from an EMBL/GenBank/DDBJ whole genome shotgun (WGS) entry which is preliminary data.</text>
</comment>
<accession>A0ABU5RIE1</accession>
<dbReference type="Gene3D" id="1.10.3290.10">
    <property type="entry name" value="Fido-like domain"/>
    <property type="match status" value="1"/>
</dbReference>
<protein>
    <submittedName>
        <fullName evidence="2">Fic family protein</fullName>
    </submittedName>
</protein>
<reference evidence="2 3" key="1">
    <citation type="submission" date="2023-12" db="EMBL/GenBank/DDBJ databases">
        <title>Amycolatopsis sp. V23-08.</title>
        <authorList>
            <person name="Somphong A."/>
        </authorList>
    </citation>
    <scope>NUCLEOTIDE SEQUENCE [LARGE SCALE GENOMIC DNA]</scope>
    <source>
        <strain evidence="2 3">V23-08</strain>
    </source>
</reference>
<organism evidence="2 3">
    <name type="scientific">Amycolatopsis heterodermiae</name>
    <dbReference type="NCBI Taxonomy" id="3110235"/>
    <lineage>
        <taxon>Bacteria</taxon>
        <taxon>Bacillati</taxon>
        <taxon>Actinomycetota</taxon>
        <taxon>Actinomycetes</taxon>
        <taxon>Pseudonocardiales</taxon>
        <taxon>Pseudonocardiaceae</taxon>
        <taxon>Amycolatopsis</taxon>
    </lineage>
</organism>
<proteinExistence type="predicted"/>
<dbReference type="Pfam" id="PF02661">
    <property type="entry name" value="Fic"/>
    <property type="match status" value="1"/>
</dbReference>
<dbReference type="InterPro" id="IPR036597">
    <property type="entry name" value="Fido-like_dom_sf"/>
</dbReference>
<feature type="domain" description="Fido" evidence="1">
    <location>
        <begin position="71"/>
        <end position="200"/>
    </location>
</feature>
<dbReference type="SUPFAM" id="SSF140931">
    <property type="entry name" value="Fic-like"/>
    <property type="match status" value="1"/>
</dbReference>
<keyword evidence="3" id="KW-1185">Reference proteome</keyword>
<name>A0ABU5RIE1_9PSEU</name>
<dbReference type="EMBL" id="JAYFSI010000012">
    <property type="protein sequence ID" value="MEA5365504.1"/>
    <property type="molecule type" value="Genomic_DNA"/>
</dbReference>
<dbReference type="PROSITE" id="PS51459">
    <property type="entry name" value="FIDO"/>
    <property type="match status" value="1"/>
</dbReference>
<gene>
    <name evidence="2" type="ORF">VA596_38680</name>
</gene>
<evidence type="ECO:0000259" key="1">
    <source>
        <dbReference type="PROSITE" id="PS51459"/>
    </source>
</evidence>
<dbReference type="Proteomes" id="UP001304298">
    <property type="component" value="Unassembled WGS sequence"/>
</dbReference>
<dbReference type="RefSeq" id="WP_323334077.1">
    <property type="nucleotide sequence ID" value="NZ_JAYFSI010000012.1"/>
</dbReference>
<sequence>MTDHLAAWLAVRDSVPWHEVRGSPPGAVVPVRDGPVHDIRVRDHGRDPVRAARLLGALACVRADAESGAALSFPLLSAWQCRVLDTAEAPFRTLPAFAKGGRERYGVDPSLRGRFDRCLAQAHEEDLPLPARAARLHLDVCFFHPFDDGNARSAFLALTFLLARAGITLDQVGPVRSVARRADDPEDALALAGLLAVLVANTARRAVSTRS</sequence>
<evidence type="ECO:0000313" key="3">
    <source>
        <dbReference type="Proteomes" id="UP001304298"/>
    </source>
</evidence>